<reference evidence="1" key="1">
    <citation type="submission" date="2022-02" db="EMBL/GenBank/DDBJ databases">
        <title>Plant Genome Project.</title>
        <authorList>
            <person name="Zhang R.-G."/>
        </authorList>
    </citation>
    <scope>NUCLEOTIDE SEQUENCE</scope>
    <source>
        <strain evidence="1">AT1</strain>
    </source>
</reference>
<accession>A0ACC0Q8H1</accession>
<organism evidence="1 2">
    <name type="scientific">Rhododendron molle</name>
    <name type="common">Chinese azalea</name>
    <name type="synonym">Azalea mollis</name>
    <dbReference type="NCBI Taxonomy" id="49168"/>
    <lineage>
        <taxon>Eukaryota</taxon>
        <taxon>Viridiplantae</taxon>
        <taxon>Streptophyta</taxon>
        <taxon>Embryophyta</taxon>
        <taxon>Tracheophyta</taxon>
        <taxon>Spermatophyta</taxon>
        <taxon>Magnoliopsida</taxon>
        <taxon>eudicotyledons</taxon>
        <taxon>Gunneridae</taxon>
        <taxon>Pentapetalae</taxon>
        <taxon>asterids</taxon>
        <taxon>Ericales</taxon>
        <taxon>Ericaceae</taxon>
        <taxon>Ericoideae</taxon>
        <taxon>Rhodoreae</taxon>
        <taxon>Rhododendron</taxon>
    </lineage>
</organism>
<evidence type="ECO:0000313" key="1">
    <source>
        <dbReference type="EMBL" id="KAI8573756.1"/>
    </source>
</evidence>
<evidence type="ECO:0000313" key="2">
    <source>
        <dbReference type="Proteomes" id="UP001062846"/>
    </source>
</evidence>
<name>A0ACC0Q8H1_RHOML</name>
<protein>
    <submittedName>
        <fullName evidence="1">Uncharacterized protein</fullName>
    </submittedName>
</protein>
<comment type="caution">
    <text evidence="1">The sequence shown here is derived from an EMBL/GenBank/DDBJ whole genome shotgun (WGS) entry which is preliminary data.</text>
</comment>
<dbReference type="EMBL" id="CM046388">
    <property type="protein sequence ID" value="KAI8573756.1"/>
    <property type="molecule type" value="Genomic_DNA"/>
</dbReference>
<sequence>MMSRPWAEVLKSVFFSSSVGLPIWLLICWRAEVYLVWGLIFGLIPHRRPVVVT</sequence>
<gene>
    <name evidence="1" type="ORF">RHMOL_Rhmol01G0300900</name>
</gene>
<proteinExistence type="predicted"/>
<keyword evidence="2" id="KW-1185">Reference proteome</keyword>
<dbReference type="Proteomes" id="UP001062846">
    <property type="component" value="Chromosome 1"/>
</dbReference>